<keyword evidence="4" id="KW-1185">Reference proteome</keyword>
<dbReference type="InterPro" id="IPR006935">
    <property type="entry name" value="Helicase/UvrB_N"/>
</dbReference>
<reference evidence="4" key="1">
    <citation type="submission" date="2016-10" db="EMBL/GenBank/DDBJ databases">
        <authorList>
            <person name="Varghese N."/>
            <person name="Submissions S."/>
        </authorList>
    </citation>
    <scope>NUCLEOTIDE SEQUENCE [LARGE SCALE GENOMIC DNA]</scope>
    <source>
        <strain evidence="4">CGMCC 1.6763</strain>
    </source>
</reference>
<dbReference type="Proteomes" id="UP000199200">
    <property type="component" value="Unassembled WGS sequence"/>
</dbReference>
<dbReference type="InterPro" id="IPR014001">
    <property type="entry name" value="Helicase_ATP-bd"/>
</dbReference>
<dbReference type="SUPFAM" id="SSF56024">
    <property type="entry name" value="Phospholipase D/nuclease"/>
    <property type="match status" value="1"/>
</dbReference>
<dbReference type="RefSeq" id="WP_092052477.1">
    <property type="nucleotide sequence ID" value="NZ_FNZF01000003.1"/>
</dbReference>
<dbReference type="EMBL" id="FNZF01000003">
    <property type="protein sequence ID" value="SEJ44129.1"/>
    <property type="molecule type" value="Genomic_DNA"/>
</dbReference>
<dbReference type="InterPro" id="IPR050742">
    <property type="entry name" value="Helicase_Restrict-Modif_Enz"/>
</dbReference>
<dbReference type="PANTHER" id="PTHR47396">
    <property type="entry name" value="TYPE I RESTRICTION ENZYME ECOKI R PROTEIN"/>
    <property type="match status" value="1"/>
</dbReference>
<feature type="domain" description="Helicase ATP-binding" evidence="1">
    <location>
        <begin position="233"/>
        <end position="381"/>
    </location>
</feature>
<evidence type="ECO:0000259" key="2">
    <source>
        <dbReference type="PROSITE" id="PS51194"/>
    </source>
</evidence>
<dbReference type="Pfam" id="PF04851">
    <property type="entry name" value="ResIII"/>
    <property type="match status" value="1"/>
</dbReference>
<protein>
    <submittedName>
        <fullName evidence="3">PLD-like domain-containing protein</fullName>
    </submittedName>
</protein>
<dbReference type="GO" id="GO:0005524">
    <property type="term" value="F:ATP binding"/>
    <property type="evidence" value="ECO:0007669"/>
    <property type="project" value="InterPro"/>
</dbReference>
<dbReference type="CDD" id="cd18032">
    <property type="entry name" value="DEXHc_RE_I_III_res"/>
    <property type="match status" value="1"/>
</dbReference>
<dbReference type="PROSITE" id="PS51192">
    <property type="entry name" value="HELICASE_ATP_BIND_1"/>
    <property type="match status" value="1"/>
</dbReference>
<dbReference type="SMART" id="SM00490">
    <property type="entry name" value="HELICc"/>
    <property type="match status" value="1"/>
</dbReference>
<dbReference type="Pfam" id="PF13091">
    <property type="entry name" value="PLDc_2"/>
    <property type="match status" value="1"/>
</dbReference>
<dbReference type="PROSITE" id="PS51194">
    <property type="entry name" value="HELICASE_CTER"/>
    <property type="match status" value="1"/>
</dbReference>
<organism evidence="3 4">
    <name type="scientific">Bhargavaea ginsengi</name>
    <dbReference type="NCBI Taxonomy" id="426757"/>
    <lineage>
        <taxon>Bacteria</taxon>
        <taxon>Bacillati</taxon>
        <taxon>Bacillota</taxon>
        <taxon>Bacilli</taxon>
        <taxon>Bacillales</taxon>
        <taxon>Caryophanaceae</taxon>
        <taxon>Bhargavaea</taxon>
    </lineage>
</organism>
<dbReference type="InterPro" id="IPR001650">
    <property type="entry name" value="Helicase_C-like"/>
</dbReference>
<evidence type="ECO:0000313" key="3">
    <source>
        <dbReference type="EMBL" id="SEJ44129.1"/>
    </source>
</evidence>
<dbReference type="InterPro" id="IPR025202">
    <property type="entry name" value="PLD-like_dom"/>
</dbReference>
<dbReference type="Gene3D" id="3.30.870.10">
    <property type="entry name" value="Endonuclease Chain A"/>
    <property type="match status" value="1"/>
</dbReference>
<sequence>MTKLQLITSELIRHLEKLSGDAEEIHWMTAFTMKSGVRKVLPFLKAASNRGSSIKLLTGDYLYISQPEALELLLKELPEAEIRLWKSGGASFHPKAYLFRGREDNHHLIVGSSNLSKSALTSGVEWNLLAPSKADNQVFEEAEDQFLKLFYHESTISLNPETLAEYKENHREANRQRPFSMAWSAEEETEMMLGPGEAQEIAESGVDYETKPASAEPLQPRPAQQMALDALETTMEEEYDRAMVVLATGLGKTYLAAFFARKFKRVLFIAHREEILRQAQQSFLHVHQDKTSGFFNAAEKETEADFVFASVYTLGSRHNMERFKPDNFDLIVVDEFHHAAAPTYERVIEYFQPKFLLGITATPDRMDNKDVYAICDGNVAISIHFLEAIERGWLSPFRYYGVYDDTDYSQITWRGTRYDEEELLALQLREDFAQKIFQGYMEHRQTRTIVFCSSVRQATFMNDYFRRQGIRSMVLHGQTPAEERRKATDRLELGELEAIFTVDLFNEGVDIPKVDTLLFIRPTESLTVYTQQIGRGLRLADGKSHCVIIDFIGNYRNADVKLAVFDETGEYGEKRGRFAEPAVPEVCEFNLDLQVINLLKEMARKRVPRRDALIAAYFDLKRELGRRPEYLEFHLQADADSKAVKQEFGSYFGMLTYAGELSEEEMQVWERYKDWFIEVEKTEMNKSYKMVVLLYMLSRGPKHWTYPVAPEEVAPFFHRYLTEKEYRKKVDLDSKKGQGLIEYNESRISILIAEMPMTMWSGSEKADMVIFEENRFSIQLPQPSGEQVALLYDWTEQTANFRLHEHFERKMKKRKAGVQ</sequence>
<gene>
    <name evidence="3" type="ORF">SAMN04488127_1788</name>
</gene>
<dbReference type="GO" id="GO:0005829">
    <property type="term" value="C:cytosol"/>
    <property type="evidence" value="ECO:0007669"/>
    <property type="project" value="TreeGrafter"/>
</dbReference>
<name>A0A1H6YSB0_9BACL</name>
<dbReference type="GO" id="GO:0003677">
    <property type="term" value="F:DNA binding"/>
    <property type="evidence" value="ECO:0007669"/>
    <property type="project" value="InterPro"/>
</dbReference>
<dbReference type="STRING" id="426757.SAMN04488127_1788"/>
<dbReference type="AlphaFoldDB" id="A0A1H6YSB0"/>
<dbReference type="PANTHER" id="PTHR47396:SF1">
    <property type="entry name" value="ATP-DEPENDENT HELICASE IRC3-RELATED"/>
    <property type="match status" value="1"/>
</dbReference>
<dbReference type="CDD" id="cd18799">
    <property type="entry name" value="SF2_C_EcoAI-like"/>
    <property type="match status" value="1"/>
</dbReference>
<evidence type="ECO:0000313" key="4">
    <source>
        <dbReference type="Proteomes" id="UP000199200"/>
    </source>
</evidence>
<dbReference type="GO" id="GO:0016787">
    <property type="term" value="F:hydrolase activity"/>
    <property type="evidence" value="ECO:0007669"/>
    <property type="project" value="InterPro"/>
</dbReference>
<feature type="domain" description="Helicase C-terminal" evidence="2">
    <location>
        <begin position="435"/>
        <end position="599"/>
    </location>
</feature>
<evidence type="ECO:0000259" key="1">
    <source>
        <dbReference type="PROSITE" id="PS51192"/>
    </source>
</evidence>
<dbReference type="InterPro" id="IPR027417">
    <property type="entry name" value="P-loop_NTPase"/>
</dbReference>
<accession>A0A1H6YSB0</accession>
<dbReference type="SUPFAM" id="SSF52540">
    <property type="entry name" value="P-loop containing nucleoside triphosphate hydrolases"/>
    <property type="match status" value="1"/>
</dbReference>
<dbReference type="Gene3D" id="3.40.50.300">
    <property type="entry name" value="P-loop containing nucleotide triphosphate hydrolases"/>
    <property type="match status" value="2"/>
</dbReference>
<dbReference type="OrthoDB" id="9802848at2"/>
<proteinExistence type="predicted"/>
<dbReference type="SMART" id="SM00487">
    <property type="entry name" value="DEXDc"/>
    <property type="match status" value="1"/>
</dbReference>
<dbReference type="Pfam" id="PF00271">
    <property type="entry name" value="Helicase_C"/>
    <property type="match status" value="1"/>
</dbReference>